<name>A0ACB7H1S1_MANES</name>
<proteinExistence type="predicted"/>
<protein>
    <submittedName>
        <fullName evidence="1">Uncharacterized protein</fullName>
    </submittedName>
</protein>
<organism evidence="1 2">
    <name type="scientific">Manihot esculenta</name>
    <name type="common">Cassava</name>
    <name type="synonym">Jatropha manihot</name>
    <dbReference type="NCBI Taxonomy" id="3983"/>
    <lineage>
        <taxon>Eukaryota</taxon>
        <taxon>Viridiplantae</taxon>
        <taxon>Streptophyta</taxon>
        <taxon>Embryophyta</taxon>
        <taxon>Tracheophyta</taxon>
        <taxon>Spermatophyta</taxon>
        <taxon>Magnoliopsida</taxon>
        <taxon>eudicotyledons</taxon>
        <taxon>Gunneridae</taxon>
        <taxon>Pentapetalae</taxon>
        <taxon>rosids</taxon>
        <taxon>fabids</taxon>
        <taxon>Malpighiales</taxon>
        <taxon>Euphorbiaceae</taxon>
        <taxon>Crotonoideae</taxon>
        <taxon>Manihoteae</taxon>
        <taxon>Manihot</taxon>
    </lineage>
</organism>
<dbReference type="EMBL" id="CM004396">
    <property type="protein sequence ID" value="KAG8646332.1"/>
    <property type="molecule type" value="Genomic_DNA"/>
</dbReference>
<evidence type="ECO:0000313" key="1">
    <source>
        <dbReference type="EMBL" id="KAG8646332.1"/>
    </source>
</evidence>
<gene>
    <name evidence="1" type="ORF">MANES_10G147201v8</name>
</gene>
<keyword evidence="2" id="KW-1185">Reference proteome</keyword>
<sequence>MVTIWIFSSLSKELIDAFIYAPSSQILWEEIKERFGQSNGPLLYQIKQEINSLTQANTSIMIYFTKIKRLWDELTYLKTLPYGNVDKLIQFLMGLNDSYDHIRNHILLLDPLPTINKAYSMVGRVEKQREIHSDTMEDFNLVMMMRNQPQENITCDYCKGNGHTRKTCFKLHGYSEWFTELKPKKMKGKGGDCCKLGGDKYMQNQNTVTNETSYTNFSGFVGKDSRGYPTSRHGKSYVWIINSGASSHTCSDLYLFHTISTIPNKNIITLPDGTSNLSKFSKLTAKFSSETYFIRDLMTEEVLAKGK</sequence>
<dbReference type="Proteomes" id="UP000091857">
    <property type="component" value="Chromosome 10"/>
</dbReference>
<reference evidence="2" key="1">
    <citation type="journal article" date="2016" name="Nat. Biotechnol.">
        <title>Sequencing wild and cultivated cassava and related species reveals extensive interspecific hybridization and genetic diversity.</title>
        <authorList>
            <person name="Bredeson J.V."/>
            <person name="Lyons J.B."/>
            <person name="Prochnik S.E."/>
            <person name="Wu G.A."/>
            <person name="Ha C.M."/>
            <person name="Edsinger-Gonzales E."/>
            <person name="Grimwood J."/>
            <person name="Schmutz J."/>
            <person name="Rabbi I.Y."/>
            <person name="Egesi C."/>
            <person name="Nauluvula P."/>
            <person name="Lebot V."/>
            <person name="Ndunguru J."/>
            <person name="Mkamilo G."/>
            <person name="Bart R.S."/>
            <person name="Setter T.L."/>
            <person name="Gleadow R.M."/>
            <person name="Kulakow P."/>
            <person name="Ferguson M.E."/>
            <person name="Rounsley S."/>
            <person name="Rokhsar D.S."/>
        </authorList>
    </citation>
    <scope>NUCLEOTIDE SEQUENCE [LARGE SCALE GENOMIC DNA]</scope>
    <source>
        <strain evidence="2">cv. AM560-2</strain>
    </source>
</reference>
<accession>A0ACB7H1S1</accession>
<comment type="caution">
    <text evidence="1">The sequence shown here is derived from an EMBL/GenBank/DDBJ whole genome shotgun (WGS) entry which is preliminary data.</text>
</comment>
<evidence type="ECO:0000313" key="2">
    <source>
        <dbReference type="Proteomes" id="UP000091857"/>
    </source>
</evidence>